<feature type="compositionally biased region" description="Polar residues" evidence="6">
    <location>
        <begin position="116"/>
        <end position="135"/>
    </location>
</feature>
<evidence type="ECO:0000256" key="2">
    <source>
        <dbReference type="ARBA" id="ARBA00005330"/>
    </source>
</evidence>
<evidence type="ECO:0000313" key="8">
    <source>
        <dbReference type="Proteomes" id="UP001153620"/>
    </source>
</evidence>
<keyword evidence="8" id="KW-1185">Reference proteome</keyword>
<evidence type="ECO:0000313" key="7">
    <source>
        <dbReference type="EMBL" id="CAG9808248.1"/>
    </source>
</evidence>
<dbReference type="Pfam" id="PF10198">
    <property type="entry name" value="Ada3"/>
    <property type="match status" value="1"/>
</dbReference>
<dbReference type="GO" id="GO:0005634">
    <property type="term" value="C:nucleus"/>
    <property type="evidence" value="ECO:0007669"/>
    <property type="project" value="UniProtKB-SubCell"/>
</dbReference>
<dbReference type="EMBL" id="OU895879">
    <property type="protein sequence ID" value="CAG9808248.1"/>
    <property type="molecule type" value="Genomic_DNA"/>
</dbReference>
<evidence type="ECO:0000256" key="1">
    <source>
        <dbReference type="ARBA" id="ARBA00004123"/>
    </source>
</evidence>
<feature type="compositionally biased region" description="Low complexity" evidence="6">
    <location>
        <begin position="20"/>
        <end position="33"/>
    </location>
</feature>
<dbReference type="PANTHER" id="PTHR13556:SF2">
    <property type="entry name" value="TRANSCRIPTIONAL ADAPTER 3"/>
    <property type="match status" value="1"/>
</dbReference>
<comment type="subcellular location">
    <subcellularLocation>
        <location evidence="1">Nucleus</location>
    </subcellularLocation>
</comment>
<dbReference type="AlphaFoldDB" id="A0A9N9S2L4"/>
<feature type="compositionally biased region" description="Basic and acidic residues" evidence="6">
    <location>
        <begin position="92"/>
        <end position="103"/>
    </location>
</feature>
<gene>
    <name evidence="7" type="ORF">CHIRRI_LOCUS11090</name>
</gene>
<feature type="region of interest" description="Disordered" evidence="6">
    <location>
        <begin position="1"/>
        <end position="33"/>
    </location>
</feature>
<keyword evidence="3" id="KW-0805">Transcription regulation</keyword>
<evidence type="ECO:0008006" key="9">
    <source>
        <dbReference type="Google" id="ProtNLM"/>
    </source>
</evidence>
<feature type="compositionally biased region" description="Low complexity" evidence="6">
    <location>
        <begin position="298"/>
        <end position="315"/>
    </location>
</feature>
<dbReference type="Proteomes" id="UP001153620">
    <property type="component" value="Chromosome 3"/>
</dbReference>
<feature type="region of interest" description="Disordered" evidence="6">
    <location>
        <begin position="92"/>
        <end position="176"/>
    </location>
</feature>
<sequence length="475" mass="52852">MAEKGSGKRFTKGKGKVMTSKSSPESVEPSSPIIPHIRCQENAEQLPKYHAALSRASTGELPPDDLEHIQAELETLLSTVALRYRVLKSELESNDSRRSKNLDRAPISRRGGASLIPTTVNNSGKPRKFSANSPLNHPPTKISKLKNSSASPAPSQHTDDSSDVSSHNPKHIYHRNDTPNKFWLSIEPFTVPISQDDIRLLDVLLDEYAGTLAPQIPELGPHYATTWGIEDVKEEQDTNNQQQIVKGKKPNGQQNGDVMRVLRNSKKMGEGITGPFTQRLVSALMEENLINDGHHHPTATSTTTTTTSTENSNSSLENIPNNTNMVHTRSATNLLKNGIAAERRIRKELIEQGILEAKDVTSSGEGQEDIDEVLTEVQKVRSDLIAIAESNTSQLTTLKEVAHNELKRLEIKRKLDDVDHEIVEQTKRVQLAKQKGRSLSKSERDEILRLIEKQRKLSNELDNLHLPGYTTNFLT</sequence>
<keyword evidence="5" id="KW-0539">Nucleus</keyword>
<evidence type="ECO:0000256" key="3">
    <source>
        <dbReference type="ARBA" id="ARBA00023015"/>
    </source>
</evidence>
<dbReference type="GO" id="GO:0003713">
    <property type="term" value="F:transcription coactivator activity"/>
    <property type="evidence" value="ECO:0007669"/>
    <property type="project" value="TreeGrafter"/>
</dbReference>
<dbReference type="OrthoDB" id="1232at2759"/>
<protein>
    <recommendedName>
        <fullName evidence="9">Transcriptional adapter 3</fullName>
    </recommendedName>
</protein>
<dbReference type="GO" id="GO:0000124">
    <property type="term" value="C:SAGA complex"/>
    <property type="evidence" value="ECO:0007669"/>
    <property type="project" value="TreeGrafter"/>
</dbReference>
<evidence type="ECO:0000256" key="5">
    <source>
        <dbReference type="ARBA" id="ARBA00023242"/>
    </source>
</evidence>
<feature type="region of interest" description="Disordered" evidence="6">
    <location>
        <begin position="292"/>
        <end position="323"/>
    </location>
</feature>
<reference evidence="7" key="1">
    <citation type="submission" date="2022-01" db="EMBL/GenBank/DDBJ databases">
        <authorList>
            <person name="King R."/>
        </authorList>
    </citation>
    <scope>NUCLEOTIDE SEQUENCE</scope>
</reference>
<name>A0A9N9S2L4_9DIPT</name>
<keyword evidence="4" id="KW-0804">Transcription</keyword>
<dbReference type="InterPro" id="IPR019340">
    <property type="entry name" value="Histone_AcTrfase_su3"/>
</dbReference>
<evidence type="ECO:0000256" key="4">
    <source>
        <dbReference type="ARBA" id="ARBA00023163"/>
    </source>
</evidence>
<proteinExistence type="inferred from homology"/>
<reference evidence="7" key="2">
    <citation type="submission" date="2022-10" db="EMBL/GenBank/DDBJ databases">
        <authorList>
            <consortium name="ENA_rothamsted_submissions"/>
            <consortium name="culmorum"/>
            <person name="King R."/>
        </authorList>
    </citation>
    <scope>NUCLEOTIDE SEQUENCE</scope>
</reference>
<dbReference type="GO" id="GO:0006357">
    <property type="term" value="P:regulation of transcription by RNA polymerase II"/>
    <property type="evidence" value="ECO:0007669"/>
    <property type="project" value="TreeGrafter"/>
</dbReference>
<feature type="compositionally biased region" description="Polar residues" evidence="6">
    <location>
        <begin position="145"/>
        <end position="156"/>
    </location>
</feature>
<comment type="similarity">
    <text evidence="2">Belongs to the NGG1 family.</text>
</comment>
<evidence type="ECO:0000256" key="6">
    <source>
        <dbReference type="SAM" id="MobiDB-lite"/>
    </source>
</evidence>
<accession>A0A9N9S2L4</accession>
<dbReference type="PANTHER" id="PTHR13556">
    <property type="entry name" value="TRANSCRIPTIONAL ADAPTER 3-RELATED"/>
    <property type="match status" value="1"/>
</dbReference>
<organism evidence="7 8">
    <name type="scientific">Chironomus riparius</name>
    <dbReference type="NCBI Taxonomy" id="315576"/>
    <lineage>
        <taxon>Eukaryota</taxon>
        <taxon>Metazoa</taxon>
        <taxon>Ecdysozoa</taxon>
        <taxon>Arthropoda</taxon>
        <taxon>Hexapoda</taxon>
        <taxon>Insecta</taxon>
        <taxon>Pterygota</taxon>
        <taxon>Neoptera</taxon>
        <taxon>Endopterygota</taxon>
        <taxon>Diptera</taxon>
        <taxon>Nematocera</taxon>
        <taxon>Chironomoidea</taxon>
        <taxon>Chironomidae</taxon>
        <taxon>Chironominae</taxon>
        <taxon>Chironomus</taxon>
    </lineage>
</organism>